<organism evidence="1 2">
    <name type="scientific">Elysia crispata</name>
    <name type="common">lettuce slug</name>
    <dbReference type="NCBI Taxonomy" id="231223"/>
    <lineage>
        <taxon>Eukaryota</taxon>
        <taxon>Metazoa</taxon>
        <taxon>Spiralia</taxon>
        <taxon>Lophotrochozoa</taxon>
        <taxon>Mollusca</taxon>
        <taxon>Gastropoda</taxon>
        <taxon>Heterobranchia</taxon>
        <taxon>Euthyneura</taxon>
        <taxon>Panpulmonata</taxon>
        <taxon>Sacoglossa</taxon>
        <taxon>Placobranchoidea</taxon>
        <taxon>Plakobranchidae</taxon>
        <taxon>Elysia</taxon>
    </lineage>
</organism>
<dbReference type="EMBL" id="JAWDGP010007160">
    <property type="protein sequence ID" value="KAK3729088.1"/>
    <property type="molecule type" value="Genomic_DNA"/>
</dbReference>
<protein>
    <submittedName>
        <fullName evidence="1">Uncharacterized protein</fullName>
    </submittedName>
</protein>
<proteinExistence type="predicted"/>
<dbReference type="AlphaFoldDB" id="A0AAE0Y0Z6"/>
<comment type="caution">
    <text evidence="1">The sequence shown here is derived from an EMBL/GenBank/DDBJ whole genome shotgun (WGS) entry which is preliminary data.</text>
</comment>
<name>A0AAE0Y0Z6_9GAST</name>
<accession>A0AAE0Y0Z6</accession>
<sequence>MEHHFRNCLGANVLDCRSFYALSWNYNGDLSGAPDNHGGDGNLHMHFSTHTLPNRLFLVWGSPRFFSLAPYEHCVQLCYGSIYPSWPSTTVMPKIPSRSILRTEESLS</sequence>
<dbReference type="Proteomes" id="UP001283361">
    <property type="component" value="Unassembled WGS sequence"/>
</dbReference>
<evidence type="ECO:0000313" key="1">
    <source>
        <dbReference type="EMBL" id="KAK3729088.1"/>
    </source>
</evidence>
<keyword evidence="2" id="KW-1185">Reference proteome</keyword>
<reference evidence="1" key="1">
    <citation type="journal article" date="2023" name="G3 (Bethesda)">
        <title>A reference genome for the long-term kleptoplast-retaining sea slug Elysia crispata morphotype clarki.</title>
        <authorList>
            <person name="Eastman K.E."/>
            <person name="Pendleton A.L."/>
            <person name="Shaikh M.A."/>
            <person name="Suttiyut T."/>
            <person name="Ogas R."/>
            <person name="Tomko P."/>
            <person name="Gavelis G."/>
            <person name="Widhalm J.R."/>
            <person name="Wisecaver J.H."/>
        </authorList>
    </citation>
    <scope>NUCLEOTIDE SEQUENCE</scope>
    <source>
        <strain evidence="1">ECLA1</strain>
    </source>
</reference>
<evidence type="ECO:0000313" key="2">
    <source>
        <dbReference type="Proteomes" id="UP001283361"/>
    </source>
</evidence>
<gene>
    <name evidence="1" type="ORF">RRG08_005461</name>
</gene>